<dbReference type="InterPro" id="IPR007021">
    <property type="entry name" value="DUF659"/>
</dbReference>
<gene>
    <name evidence="2" type="ORF">HU200_055636</name>
</gene>
<protein>
    <recommendedName>
        <fullName evidence="1">DUF659 domain-containing protein</fullName>
    </recommendedName>
</protein>
<sequence length="312" mass="35079">MHGTKLPGQGFKCGYCGFVNHGGGATRLRDHLGAIVGEVKQCNSVPRAVRDAMKALQKSTMEKKWEREQRKLRLERDLLQGLHGEDNVIDLETNEEDQVRMEVRRSLRDKSVSRAIQRRGVSGKSVRVAVGRRSVTAYFDKDLARSKTSVQPRIDTTLIEGSREKLGQAWAKWFHANDIAGLKADCPYFRSAIRLTQQLGTTTYIPTSHGIDGEFLQANFDEAEKSLETFKQSWNQYGVTIMCDSWTGPTGMAIINFMVYSNARMFFHKTIDASGHKQSAGKYSEPNMLLFMYCSAICIVYSSDVSAPKLSF</sequence>
<evidence type="ECO:0000313" key="3">
    <source>
        <dbReference type="Proteomes" id="UP000636709"/>
    </source>
</evidence>
<evidence type="ECO:0000313" key="2">
    <source>
        <dbReference type="EMBL" id="KAF8663044.1"/>
    </source>
</evidence>
<dbReference type="OrthoDB" id="686584at2759"/>
<name>A0A835AIE2_9POAL</name>
<feature type="domain" description="DUF659" evidence="1">
    <location>
        <begin position="206"/>
        <end position="281"/>
    </location>
</feature>
<organism evidence="2 3">
    <name type="scientific">Digitaria exilis</name>
    <dbReference type="NCBI Taxonomy" id="1010633"/>
    <lineage>
        <taxon>Eukaryota</taxon>
        <taxon>Viridiplantae</taxon>
        <taxon>Streptophyta</taxon>
        <taxon>Embryophyta</taxon>
        <taxon>Tracheophyta</taxon>
        <taxon>Spermatophyta</taxon>
        <taxon>Magnoliopsida</taxon>
        <taxon>Liliopsida</taxon>
        <taxon>Poales</taxon>
        <taxon>Poaceae</taxon>
        <taxon>PACMAD clade</taxon>
        <taxon>Panicoideae</taxon>
        <taxon>Panicodae</taxon>
        <taxon>Paniceae</taxon>
        <taxon>Anthephorinae</taxon>
        <taxon>Digitaria</taxon>
    </lineage>
</organism>
<comment type="caution">
    <text evidence="2">The sequence shown here is derived from an EMBL/GenBank/DDBJ whole genome shotgun (WGS) entry which is preliminary data.</text>
</comment>
<dbReference type="PANTHER" id="PTHR46951">
    <property type="entry name" value="BED-TYPE DOMAIN-CONTAINING PROTEIN"/>
    <property type="match status" value="1"/>
</dbReference>
<accession>A0A835AIE2</accession>
<evidence type="ECO:0000259" key="1">
    <source>
        <dbReference type="Pfam" id="PF04937"/>
    </source>
</evidence>
<dbReference type="AlphaFoldDB" id="A0A835AIE2"/>
<proteinExistence type="predicted"/>
<dbReference type="PANTHER" id="PTHR46951:SF2">
    <property type="entry name" value="BED-TYPE DOMAIN-CONTAINING PROTEIN"/>
    <property type="match status" value="1"/>
</dbReference>
<dbReference type="EMBL" id="JACEFO010002379">
    <property type="protein sequence ID" value="KAF8663044.1"/>
    <property type="molecule type" value="Genomic_DNA"/>
</dbReference>
<keyword evidence="3" id="KW-1185">Reference proteome</keyword>
<dbReference type="Pfam" id="PF04937">
    <property type="entry name" value="DUF659"/>
    <property type="match status" value="1"/>
</dbReference>
<reference evidence="2" key="1">
    <citation type="submission" date="2020-07" db="EMBL/GenBank/DDBJ databases">
        <title>Genome sequence and genetic diversity analysis of an under-domesticated orphan crop, white fonio (Digitaria exilis).</title>
        <authorList>
            <person name="Bennetzen J.L."/>
            <person name="Chen S."/>
            <person name="Ma X."/>
            <person name="Wang X."/>
            <person name="Yssel A.E.J."/>
            <person name="Chaluvadi S.R."/>
            <person name="Johnson M."/>
            <person name="Gangashetty P."/>
            <person name="Hamidou F."/>
            <person name="Sanogo M.D."/>
            <person name="Zwaenepoel A."/>
            <person name="Wallace J."/>
            <person name="Van De Peer Y."/>
            <person name="Van Deynze A."/>
        </authorList>
    </citation>
    <scope>NUCLEOTIDE SEQUENCE</scope>
    <source>
        <tissue evidence="2">Leaves</tissue>
    </source>
</reference>
<dbReference type="Proteomes" id="UP000636709">
    <property type="component" value="Unassembled WGS sequence"/>
</dbReference>